<accession>A0A4U0XWL5</accession>
<comment type="caution">
    <text evidence="2">The sequence shown here is derived from an EMBL/GenBank/DDBJ whole genome shotgun (WGS) entry which is preliminary data.</text>
</comment>
<keyword evidence="3" id="KW-1185">Reference proteome</keyword>
<sequence>MKGKPEGEGGRDGGGDDPNVPGAALLREKIDVAGKSLEELFPLHRSAAVADVGGHVVQDEVDREIVIVPVFKKLWQILESEQEVRDGEKVGENDEGSFDGGDRGGFCNAERESEDGGGEDDQGKHRDARLSVDEEDGGIVG</sequence>
<gene>
    <name evidence="2" type="ORF">B0A49_01392</name>
</gene>
<evidence type="ECO:0000313" key="2">
    <source>
        <dbReference type="EMBL" id="TKA79973.1"/>
    </source>
</evidence>
<feature type="region of interest" description="Disordered" evidence="1">
    <location>
        <begin position="82"/>
        <end position="141"/>
    </location>
</feature>
<evidence type="ECO:0000256" key="1">
    <source>
        <dbReference type="SAM" id="MobiDB-lite"/>
    </source>
</evidence>
<protein>
    <submittedName>
        <fullName evidence="2">Uncharacterized protein</fullName>
    </submittedName>
</protein>
<proteinExistence type="predicted"/>
<dbReference type="EMBL" id="NAJN01000075">
    <property type="protein sequence ID" value="TKA79973.1"/>
    <property type="molecule type" value="Genomic_DNA"/>
</dbReference>
<evidence type="ECO:0000313" key="3">
    <source>
        <dbReference type="Proteomes" id="UP000308768"/>
    </source>
</evidence>
<reference evidence="2 3" key="1">
    <citation type="submission" date="2017-03" db="EMBL/GenBank/DDBJ databases">
        <title>Genomes of endolithic fungi from Antarctica.</title>
        <authorList>
            <person name="Coleine C."/>
            <person name="Masonjones S."/>
            <person name="Stajich J.E."/>
        </authorList>
    </citation>
    <scope>NUCLEOTIDE SEQUENCE [LARGE SCALE GENOMIC DNA]</scope>
    <source>
        <strain evidence="2 3">CCFEE 5187</strain>
    </source>
</reference>
<dbReference type="Proteomes" id="UP000308768">
    <property type="component" value="Unassembled WGS sequence"/>
</dbReference>
<feature type="compositionally biased region" description="Basic and acidic residues" evidence="1">
    <location>
        <begin position="1"/>
        <end position="14"/>
    </location>
</feature>
<feature type="compositionally biased region" description="Basic and acidic residues" evidence="1">
    <location>
        <begin position="121"/>
        <end position="132"/>
    </location>
</feature>
<dbReference type="AlphaFoldDB" id="A0A4U0XWL5"/>
<feature type="compositionally biased region" description="Basic and acidic residues" evidence="1">
    <location>
        <begin position="82"/>
        <end position="92"/>
    </location>
</feature>
<organism evidence="2 3">
    <name type="scientific">Cryomyces minteri</name>
    <dbReference type="NCBI Taxonomy" id="331657"/>
    <lineage>
        <taxon>Eukaryota</taxon>
        <taxon>Fungi</taxon>
        <taxon>Dikarya</taxon>
        <taxon>Ascomycota</taxon>
        <taxon>Pezizomycotina</taxon>
        <taxon>Dothideomycetes</taxon>
        <taxon>Dothideomycetes incertae sedis</taxon>
        <taxon>Cryomyces</taxon>
    </lineage>
</organism>
<name>A0A4U0XWL5_9PEZI</name>
<feature type="region of interest" description="Disordered" evidence="1">
    <location>
        <begin position="1"/>
        <end position="22"/>
    </location>
</feature>